<dbReference type="EMBL" id="MH182516">
    <property type="protein sequence ID" value="AWA44765.1"/>
    <property type="molecule type" value="Genomic_DNA"/>
</dbReference>
<evidence type="ECO:0000313" key="2">
    <source>
        <dbReference type="EMBL" id="AWA44765.1"/>
    </source>
</evidence>
<protein>
    <submittedName>
        <fullName evidence="2">Uncharacterized protein</fullName>
    </submittedName>
</protein>
<evidence type="ECO:0000256" key="1">
    <source>
        <dbReference type="SAM" id="MobiDB-lite"/>
    </source>
</evidence>
<dbReference type="AlphaFoldDB" id="A0A678TGY5"/>
<reference evidence="2" key="1">
    <citation type="submission" date="2018-04" db="EMBL/GenBank/DDBJ databases">
        <title>Comparative Analysis of Homologous Sequences of Saccharum officinarum and Saccharum spontaneum Reveals Independent Polyploidization Events.</title>
        <authorList>
            <person name="Sharma A."/>
            <person name="Song J."/>
            <person name="Lin Q."/>
            <person name="Singh R."/>
            <person name="Ramos N."/>
            <person name="Wang K."/>
            <person name="Zhang J."/>
            <person name="Ming R."/>
            <person name="Yu Q."/>
        </authorList>
    </citation>
    <scope>NUCLEOTIDE SEQUENCE</scope>
</reference>
<feature type="region of interest" description="Disordered" evidence="1">
    <location>
        <begin position="26"/>
        <end position="64"/>
    </location>
</feature>
<gene>
    <name evidence="2" type="ORF">SS88P14_000007</name>
</gene>
<sequence length="64" mass="7433">MLSKINMARSKRPHFIKSEAIFLAPKRPAEHKHKQPQQQRPYQALRHTVAYSGNAPKPPWPPHT</sequence>
<accession>A0A678TGY5</accession>
<organism evidence="2">
    <name type="scientific">Saccharum spontaneum</name>
    <name type="common">Wild sugarcane</name>
    <dbReference type="NCBI Taxonomy" id="62335"/>
    <lineage>
        <taxon>Eukaryota</taxon>
        <taxon>Viridiplantae</taxon>
        <taxon>Streptophyta</taxon>
        <taxon>Embryophyta</taxon>
        <taxon>Tracheophyta</taxon>
        <taxon>Spermatophyta</taxon>
        <taxon>Magnoliopsida</taxon>
        <taxon>Liliopsida</taxon>
        <taxon>Poales</taxon>
        <taxon>Poaceae</taxon>
        <taxon>PACMAD clade</taxon>
        <taxon>Panicoideae</taxon>
        <taxon>Andropogonodae</taxon>
        <taxon>Andropogoneae</taxon>
        <taxon>Saccharinae</taxon>
        <taxon>Saccharum</taxon>
        <taxon>Saccharum officinarum species complex</taxon>
    </lineage>
</organism>
<name>A0A678TGY5_SACSP</name>
<proteinExistence type="predicted"/>